<dbReference type="EMBL" id="CM001217">
    <property type="protein sequence ID" value="KEH44463.1"/>
    <property type="molecule type" value="Genomic_DNA"/>
</dbReference>
<name>A0A072VSS0_MEDTR</name>
<keyword evidence="3" id="KW-1185">Reference proteome</keyword>
<proteinExistence type="predicted"/>
<evidence type="ECO:0000313" key="2">
    <source>
        <dbReference type="EnsemblPlants" id="KEH44463"/>
    </source>
</evidence>
<reference evidence="1 3" key="2">
    <citation type="journal article" date="2014" name="BMC Genomics">
        <title>An improved genome release (version Mt4.0) for the model legume Medicago truncatula.</title>
        <authorList>
            <person name="Tang H."/>
            <person name="Krishnakumar V."/>
            <person name="Bidwell S."/>
            <person name="Rosen B."/>
            <person name="Chan A."/>
            <person name="Zhou S."/>
            <person name="Gentzbittel L."/>
            <person name="Childs K.L."/>
            <person name="Yandell M."/>
            <person name="Gundlach H."/>
            <person name="Mayer K.F."/>
            <person name="Schwartz D.C."/>
            <person name="Town C.D."/>
        </authorList>
    </citation>
    <scope>GENOME REANNOTATION</scope>
    <source>
        <strain evidence="1">A17</strain>
        <strain evidence="2 3">cv. Jemalong A17</strain>
    </source>
</reference>
<dbReference type="Proteomes" id="UP000002051">
    <property type="component" value="Unassembled WGS sequence"/>
</dbReference>
<gene>
    <name evidence="1" type="ordered locus">MTR_1g115280</name>
</gene>
<accession>A0A072VSS0</accession>
<dbReference type="AlphaFoldDB" id="A0A072VSS0"/>
<organism evidence="1 3">
    <name type="scientific">Medicago truncatula</name>
    <name type="common">Barrel medic</name>
    <name type="synonym">Medicago tribuloides</name>
    <dbReference type="NCBI Taxonomy" id="3880"/>
    <lineage>
        <taxon>Eukaryota</taxon>
        <taxon>Viridiplantae</taxon>
        <taxon>Streptophyta</taxon>
        <taxon>Embryophyta</taxon>
        <taxon>Tracheophyta</taxon>
        <taxon>Spermatophyta</taxon>
        <taxon>Magnoliopsida</taxon>
        <taxon>eudicotyledons</taxon>
        <taxon>Gunneridae</taxon>
        <taxon>Pentapetalae</taxon>
        <taxon>rosids</taxon>
        <taxon>fabids</taxon>
        <taxon>Fabales</taxon>
        <taxon>Fabaceae</taxon>
        <taxon>Papilionoideae</taxon>
        <taxon>50 kb inversion clade</taxon>
        <taxon>NPAAA clade</taxon>
        <taxon>Hologalegina</taxon>
        <taxon>IRL clade</taxon>
        <taxon>Trifolieae</taxon>
        <taxon>Medicago</taxon>
    </lineage>
</organism>
<sequence>MNGYILMKIVGKDMISNQAKEKGKGKIPPDGGIKKKSKCSFSNMNGHIKKDCSEFQKWFENKDFTDFETCVICIKAEQANKYKKCAKRSSKLLEIIHSDICCPDMGISD</sequence>
<dbReference type="HOGENOM" id="CLU_2187808_0_0_1"/>
<protein>
    <submittedName>
        <fullName evidence="1 2">Uncharacterized protein</fullName>
    </submittedName>
</protein>
<evidence type="ECO:0000313" key="3">
    <source>
        <dbReference type="Proteomes" id="UP000002051"/>
    </source>
</evidence>
<reference evidence="2" key="3">
    <citation type="submission" date="2015-04" db="UniProtKB">
        <authorList>
            <consortium name="EnsemblPlants"/>
        </authorList>
    </citation>
    <scope>IDENTIFICATION</scope>
    <source>
        <strain evidence="2">cv. Jemalong A17</strain>
    </source>
</reference>
<evidence type="ECO:0000313" key="1">
    <source>
        <dbReference type="EMBL" id="KEH44463.1"/>
    </source>
</evidence>
<dbReference type="EnsemblPlants" id="KEH44463">
    <property type="protein sequence ID" value="KEH44463"/>
    <property type="gene ID" value="MTR_1g115280"/>
</dbReference>
<reference evidence="1 3" key="1">
    <citation type="journal article" date="2011" name="Nature">
        <title>The Medicago genome provides insight into the evolution of rhizobial symbioses.</title>
        <authorList>
            <person name="Young N.D."/>
            <person name="Debelle F."/>
            <person name="Oldroyd G.E."/>
            <person name="Geurts R."/>
            <person name="Cannon S.B."/>
            <person name="Udvardi M.K."/>
            <person name="Benedito V.A."/>
            <person name="Mayer K.F."/>
            <person name="Gouzy J."/>
            <person name="Schoof H."/>
            <person name="Van de Peer Y."/>
            <person name="Proost S."/>
            <person name="Cook D.R."/>
            <person name="Meyers B.C."/>
            <person name="Spannagl M."/>
            <person name="Cheung F."/>
            <person name="De Mita S."/>
            <person name="Krishnakumar V."/>
            <person name="Gundlach H."/>
            <person name="Zhou S."/>
            <person name="Mudge J."/>
            <person name="Bharti A.K."/>
            <person name="Murray J.D."/>
            <person name="Naoumkina M.A."/>
            <person name="Rosen B."/>
            <person name="Silverstein K.A."/>
            <person name="Tang H."/>
            <person name="Rombauts S."/>
            <person name="Zhao P.X."/>
            <person name="Zhou P."/>
            <person name="Barbe V."/>
            <person name="Bardou P."/>
            <person name="Bechner M."/>
            <person name="Bellec A."/>
            <person name="Berger A."/>
            <person name="Berges H."/>
            <person name="Bidwell S."/>
            <person name="Bisseling T."/>
            <person name="Choisne N."/>
            <person name="Couloux A."/>
            <person name="Denny R."/>
            <person name="Deshpande S."/>
            <person name="Dai X."/>
            <person name="Doyle J.J."/>
            <person name="Dudez A.M."/>
            <person name="Farmer A.D."/>
            <person name="Fouteau S."/>
            <person name="Franken C."/>
            <person name="Gibelin C."/>
            <person name="Gish J."/>
            <person name="Goldstein S."/>
            <person name="Gonzalez A.J."/>
            <person name="Green P.J."/>
            <person name="Hallab A."/>
            <person name="Hartog M."/>
            <person name="Hua A."/>
            <person name="Humphray S.J."/>
            <person name="Jeong D.H."/>
            <person name="Jing Y."/>
            <person name="Jocker A."/>
            <person name="Kenton S.M."/>
            <person name="Kim D.J."/>
            <person name="Klee K."/>
            <person name="Lai H."/>
            <person name="Lang C."/>
            <person name="Lin S."/>
            <person name="Macmil S.L."/>
            <person name="Magdelenat G."/>
            <person name="Matthews L."/>
            <person name="McCorrison J."/>
            <person name="Monaghan E.L."/>
            <person name="Mun J.H."/>
            <person name="Najar F.Z."/>
            <person name="Nicholson C."/>
            <person name="Noirot C."/>
            <person name="O'Bleness M."/>
            <person name="Paule C.R."/>
            <person name="Poulain J."/>
            <person name="Prion F."/>
            <person name="Qin B."/>
            <person name="Qu C."/>
            <person name="Retzel E.F."/>
            <person name="Riddle C."/>
            <person name="Sallet E."/>
            <person name="Samain S."/>
            <person name="Samson N."/>
            <person name="Sanders I."/>
            <person name="Saurat O."/>
            <person name="Scarpelli C."/>
            <person name="Schiex T."/>
            <person name="Segurens B."/>
            <person name="Severin A.J."/>
            <person name="Sherrier D.J."/>
            <person name="Shi R."/>
            <person name="Sims S."/>
            <person name="Singer S.R."/>
            <person name="Sinharoy S."/>
            <person name="Sterck L."/>
            <person name="Viollet A."/>
            <person name="Wang B.B."/>
            <person name="Wang K."/>
            <person name="Wang M."/>
            <person name="Wang X."/>
            <person name="Warfsmann J."/>
            <person name="Weissenbach J."/>
            <person name="White D.D."/>
            <person name="White J.D."/>
            <person name="Wiley G.B."/>
            <person name="Wincker P."/>
            <person name="Xing Y."/>
            <person name="Yang L."/>
            <person name="Yao Z."/>
            <person name="Ying F."/>
            <person name="Zhai J."/>
            <person name="Zhou L."/>
            <person name="Zuber A."/>
            <person name="Denarie J."/>
            <person name="Dixon R.A."/>
            <person name="May G.D."/>
            <person name="Schwartz D.C."/>
            <person name="Rogers J."/>
            <person name="Quetier F."/>
            <person name="Town C.D."/>
            <person name="Roe B.A."/>
        </authorList>
    </citation>
    <scope>NUCLEOTIDE SEQUENCE [LARGE SCALE GENOMIC DNA]</scope>
    <source>
        <strain evidence="1">A17</strain>
        <strain evidence="2 3">cv. Jemalong A17</strain>
    </source>
</reference>